<sequence length="226" mass="25830">MAEALKGLRSLTSAKTEEVFDVELQNLEEAEVWNNSKFKNYVTKRWLPVQKAFQRYNSITVWLTGSMADQNNNPPTSEKPNVFTVLKNAARQYLSYPESREEKNQKDVLFNKVVACLKNNNVGFTPLHVNTTGLTVATNLTSVLWFMDDRHSRFKNRGINLPEIESNFDLFKGLFDLFQITAGDLEENIDKLGQLLIMPWILNPKFATFKTAIENLSDGLKSTKAF</sequence>
<protein>
    <submittedName>
        <fullName evidence="1">Uncharacterized protein</fullName>
    </submittedName>
</protein>
<dbReference type="EMBL" id="CP111021">
    <property type="protein sequence ID" value="WAR15874.1"/>
    <property type="molecule type" value="Genomic_DNA"/>
</dbReference>
<name>A0ABY7F4Y8_MYAAR</name>
<evidence type="ECO:0000313" key="1">
    <source>
        <dbReference type="EMBL" id="WAR15874.1"/>
    </source>
</evidence>
<keyword evidence="2" id="KW-1185">Reference proteome</keyword>
<organism evidence="1 2">
    <name type="scientific">Mya arenaria</name>
    <name type="common">Soft-shell clam</name>
    <dbReference type="NCBI Taxonomy" id="6604"/>
    <lineage>
        <taxon>Eukaryota</taxon>
        <taxon>Metazoa</taxon>
        <taxon>Spiralia</taxon>
        <taxon>Lophotrochozoa</taxon>
        <taxon>Mollusca</taxon>
        <taxon>Bivalvia</taxon>
        <taxon>Autobranchia</taxon>
        <taxon>Heteroconchia</taxon>
        <taxon>Euheterodonta</taxon>
        <taxon>Imparidentia</taxon>
        <taxon>Neoheterodontei</taxon>
        <taxon>Myida</taxon>
        <taxon>Myoidea</taxon>
        <taxon>Myidae</taxon>
        <taxon>Mya</taxon>
    </lineage>
</organism>
<dbReference type="Proteomes" id="UP001164746">
    <property type="component" value="Chromosome 10"/>
</dbReference>
<evidence type="ECO:0000313" key="2">
    <source>
        <dbReference type="Proteomes" id="UP001164746"/>
    </source>
</evidence>
<gene>
    <name evidence="1" type="ORF">MAR_030468</name>
</gene>
<reference evidence="1" key="1">
    <citation type="submission" date="2022-11" db="EMBL/GenBank/DDBJ databases">
        <title>Centuries of genome instability and evolution in soft-shell clam transmissible cancer (bioRxiv).</title>
        <authorList>
            <person name="Hart S.F.M."/>
            <person name="Yonemitsu M.A."/>
            <person name="Giersch R.M."/>
            <person name="Beal B.F."/>
            <person name="Arriagada G."/>
            <person name="Davis B.W."/>
            <person name="Ostrander E.A."/>
            <person name="Goff S.P."/>
            <person name="Metzger M.J."/>
        </authorList>
    </citation>
    <scope>NUCLEOTIDE SEQUENCE</scope>
    <source>
        <strain evidence="1">MELC-2E11</strain>
        <tissue evidence="1">Siphon/mantle</tissue>
    </source>
</reference>
<proteinExistence type="predicted"/>
<accession>A0ABY7F4Y8</accession>